<sequence>MSFTIKRYCETNLRLTEFGCEIPSSKTIQELTFSRPRVNVVQVPSVTNIGELEDVFEVVYDVSTSGNTEGGYSGVYGVTIRGISNDLTLIVKAAETTIKNMGIS</sequence>
<keyword evidence="2" id="KW-1185">Reference proteome</keyword>
<evidence type="ECO:0000313" key="1">
    <source>
        <dbReference type="EMBL" id="CAK6604971.1"/>
    </source>
</evidence>
<dbReference type="Proteomes" id="UP001497409">
    <property type="component" value="Chromosome"/>
</dbReference>
<gene>
    <name evidence="1" type="ORF">K42PH8_LOCUS49</name>
</gene>
<accession>A0AAV1MKB2</accession>
<evidence type="ECO:0000313" key="2">
    <source>
        <dbReference type="Proteomes" id="UP001497409"/>
    </source>
</evidence>
<proteinExistence type="predicted"/>
<organism evidence="1 2">
    <name type="scientific">Klebsiella phage vB_Kpn_K42PH8</name>
    <dbReference type="NCBI Taxonomy" id="3071665"/>
    <lineage>
        <taxon>Viruses</taxon>
        <taxon>Duplodnaviria</taxon>
        <taxon>Heunggongvirae</taxon>
        <taxon>Uroviricota</taxon>
        <taxon>Caudoviricetes</taxon>
        <taxon>Autographivirales</taxon>
        <taxon>Autotranscriptaviridae</taxon>
        <taxon>Studiervirinae</taxon>
        <taxon>Przondovirus</taxon>
        <taxon>Przondovirus K42PH8</taxon>
    </lineage>
</organism>
<dbReference type="EMBL" id="OY979396">
    <property type="protein sequence ID" value="CAK6604971.1"/>
    <property type="molecule type" value="Genomic_DNA"/>
</dbReference>
<reference evidence="1 2" key="1">
    <citation type="submission" date="2023-10" db="EMBL/GenBank/DDBJ databases">
        <authorList>
            <person name="Robby Concha-Eloko"/>
            <person name="Pilar Barberan- Martinez"/>
            <person name="Rafael Sanjuan"/>
            <person name="Pilar Domingo-Calap"/>
        </authorList>
    </citation>
    <scope>NUCLEOTIDE SEQUENCE [LARGE SCALE GENOMIC DNA]</scope>
</reference>
<name>A0AAV1MKB2_9CAUD</name>
<protein>
    <submittedName>
        <fullName evidence="1">Uncharacterized protein</fullName>
    </submittedName>
</protein>